<dbReference type="PANTHER" id="PTHR46938">
    <property type="entry name" value="DISCOIDIN-1 SUBUNIT A-RELATED-RELATED"/>
    <property type="match status" value="1"/>
</dbReference>
<sequence>MKLRENCYTRGILNKRVNFKRKFQAAPVVMLSLIFLDIIEGNNHRIRVNVKQVDKRGFSYEFVTWCNTKVYRARAQWTAIGQ</sequence>
<dbReference type="Pfam" id="PF09458">
    <property type="entry name" value="H_lectin"/>
    <property type="match status" value="1"/>
</dbReference>
<evidence type="ECO:0000313" key="3">
    <source>
        <dbReference type="Proteomes" id="UP000030428"/>
    </source>
</evidence>
<reference evidence="2 3" key="1">
    <citation type="journal article" date="2016" name="Front. Microbiol.">
        <title>Single-Cell (Meta-)Genomics of a Dimorphic Candidatus Thiomargarita nelsonii Reveals Genomic Plasticity.</title>
        <authorList>
            <person name="Flood B.E."/>
            <person name="Fliss P."/>
            <person name="Jones D.S."/>
            <person name="Dick G.J."/>
            <person name="Jain S."/>
            <person name="Kaster A.K."/>
            <person name="Winkel M."/>
            <person name="Mussmann M."/>
            <person name="Bailey J."/>
        </authorList>
    </citation>
    <scope>NUCLEOTIDE SEQUENCE [LARGE SCALE GENOMIC DNA]</scope>
    <source>
        <strain evidence="2">Hydrate Ridge</strain>
    </source>
</reference>
<name>A0A4E0QSJ6_9GAMM</name>
<dbReference type="InterPro" id="IPR037221">
    <property type="entry name" value="H-type_lectin_dom_sf"/>
</dbReference>
<dbReference type="GO" id="GO:0098636">
    <property type="term" value="C:protein complex involved in cell adhesion"/>
    <property type="evidence" value="ECO:0007669"/>
    <property type="project" value="TreeGrafter"/>
</dbReference>
<dbReference type="Gene3D" id="2.60.40.2080">
    <property type="match status" value="1"/>
</dbReference>
<dbReference type="GO" id="GO:0070492">
    <property type="term" value="F:oligosaccharide binding"/>
    <property type="evidence" value="ECO:0007669"/>
    <property type="project" value="TreeGrafter"/>
</dbReference>
<evidence type="ECO:0000313" key="2">
    <source>
        <dbReference type="EMBL" id="TGO03518.1"/>
    </source>
</evidence>
<dbReference type="GO" id="GO:0030247">
    <property type="term" value="F:polysaccharide binding"/>
    <property type="evidence" value="ECO:0007669"/>
    <property type="project" value="TreeGrafter"/>
</dbReference>
<dbReference type="GO" id="GO:0098609">
    <property type="term" value="P:cell-cell adhesion"/>
    <property type="evidence" value="ECO:0007669"/>
    <property type="project" value="TreeGrafter"/>
</dbReference>
<dbReference type="InterPro" id="IPR019019">
    <property type="entry name" value="H-type_lectin_domain"/>
</dbReference>
<dbReference type="GO" id="GO:0009986">
    <property type="term" value="C:cell surface"/>
    <property type="evidence" value="ECO:0007669"/>
    <property type="project" value="TreeGrafter"/>
</dbReference>
<protein>
    <recommendedName>
        <fullName evidence="1">H-type lectin domain-containing protein</fullName>
    </recommendedName>
</protein>
<dbReference type="SUPFAM" id="SSF141086">
    <property type="entry name" value="Agglutinin HPA-like"/>
    <property type="match status" value="1"/>
</dbReference>
<evidence type="ECO:0000259" key="1">
    <source>
        <dbReference type="Pfam" id="PF09458"/>
    </source>
</evidence>
<dbReference type="GO" id="GO:0045335">
    <property type="term" value="C:phagocytic vesicle"/>
    <property type="evidence" value="ECO:0007669"/>
    <property type="project" value="TreeGrafter"/>
</dbReference>
<organism evidence="2 3">
    <name type="scientific">Candidatus Thiomargarita nelsonii</name>
    <dbReference type="NCBI Taxonomy" id="1003181"/>
    <lineage>
        <taxon>Bacteria</taxon>
        <taxon>Pseudomonadati</taxon>
        <taxon>Pseudomonadota</taxon>
        <taxon>Gammaproteobacteria</taxon>
        <taxon>Thiotrichales</taxon>
        <taxon>Thiotrichaceae</taxon>
        <taxon>Thiomargarita</taxon>
    </lineage>
</organism>
<comment type="caution">
    <text evidence="2">The sequence shown here is derived from an EMBL/GenBank/DDBJ whole genome shotgun (WGS) entry which is preliminary data.</text>
</comment>
<dbReference type="EMBL" id="JSZA02000015">
    <property type="protein sequence ID" value="TGO03518.1"/>
    <property type="molecule type" value="Genomic_DNA"/>
</dbReference>
<keyword evidence="3" id="KW-1185">Reference proteome</keyword>
<proteinExistence type="predicted"/>
<feature type="domain" description="H-type lectin" evidence="1">
    <location>
        <begin position="15"/>
        <end position="80"/>
    </location>
</feature>
<dbReference type="GO" id="GO:0046871">
    <property type="term" value="F:N-acetylgalactosamine binding"/>
    <property type="evidence" value="ECO:0007669"/>
    <property type="project" value="TreeGrafter"/>
</dbReference>
<gene>
    <name evidence="2" type="ORF">PN36_05695</name>
</gene>
<accession>A0A4E0QSJ6</accession>
<dbReference type="Proteomes" id="UP000030428">
    <property type="component" value="Unassembled WGS sequence"/>
</dbReference>
<dbReference type="AlphaFoldDB" id="A0A4E0QSJ6"/>
<dbReference type="InterPro" id="IPR052487">
    <property type="entry name" value="Galactose-binding_lectin"/>
</dbReference>